<keyword evidence="12" id="KW-0325">Glycoprotein</keyword>
<keyword evidence="10" id="KW-0472">Membrane</keyword>
<comment type="subcellular location">
    <subcellularLocation>
        <location evidence="1">Cell membrane</location>
        <topology evidence="1">Lipid-anchor</topology>
        <topology evidence="1">GPI-anchor</topology>
    </subcellularLocation>
    <subcellularLocation>
        <location evidence="2">Secreted</location>
    </subcellularLocation>
</comment>
<gene>
    <name evidence="16" type="ORF">RHS01_08036</name>
</gene>
<keyword evidence="9" id="KW-0408">Iron</keyword>
<dbReference type="Pfam" id="PF05730">
    <property type="entry name" value="CFEM"/>
    <property type="match status" value="1"/>
</dbReference>
<comment type="similarity">
    <text evidence="3">Belongs to the RBT5 family.</text>
</comment>
<reference evidence="16" key="1">
    <citation type="submission" date="2020-09" db="EMBL/GenBank/DDBJ databases">
        <title>Comparative genome analyses of four rice-infecting Rhizoctonia solani isolates reveal extensive enrichment of homogalacturonan modification genes.</title>
        <authorList>
            <person name="Lee D.-Y."/>
            <person name="Jeon J."/>
            <person name="Kim K.-T."/>
            <person name="Cheong K."/>
            <person name="Song H."/>
            <person name="Choi G."/>
            <person name="Ko J."/>
            <person name="Opiyo S.O."/>
            <person name="Zuo S."/>
            <person name="Madhav S."/>
            <person name="Lee Y.-H."/>
            <person name="Wang G.-L."/>
        </authorList>
    </citation>
    <scope>NUCLEOTIDE SEQUENCE</scope>
    <source>
        <strain evidence="16">AG1-IA B2</strain>
    </source>
</reference>
<dbReference type="AlphaFoldDB" id="A0A8H7I662"/>
<sequence>MHTPVAEVIRIHAETFNRIDLFAGVPQSSFLPAAPDYITGSIHPLPSILDPPSDLQGRSPVQRSLRSPRYISSPYPTFSTIVNMRVSIVLAALAAVASATSVSKRQIPDCATTCIMSADVGTCGRDNTCLCKSDAFVNSTYSCIASTCKGNDLEQAVAAARALCIAAGVTLTQTVPASTGATGTGATPTATSPRNTSSPTTTSSGSNGAISLSGSPMIGALAAVAGVVFAL</sequence>
<evidence type="ECO:0000313" key="17">
    <source>
        <dbReference type="Proteomes" id="UP000614334"/>
    </source>
</evidence>
<dbReference type="Proteomes" id="UP000614334">
    <property type="component" value="Unassembled WGS sequence"/>
</dbReference>
<keyword evidence="4" id="KW-1003">Cell membrane</keyword>
<comment type="caution">
    <text evidence="16">The sequence shown here is derived from an EMBL/GenBank/DDBJ whole genome shotgun (WGS) entry which is preliminary data.</text>
</comment>
<dbReference type="InterPro" id="IPR008427">
    <property type="entry name" value="Extracellular_membr_CFEM_dom"/>
</dbReference>
<organism evidence="16 17">
    <name type="scientific">Rhizoctonia solani</name>
    <dbReference type="NCBI Taxonomy" id="456999"/>
    <lineage>
        <taxon>Eukaryota</taxon>
        <taxon>Fungi</taxon>
        <taxon>Dikarya</taxon>
        <taxon>Basidiomycota</taxon>
        <taxon>Agaricomycotina</taxon>
        <taxon>Agaricomycetes</taxon>
        <taxon>Cantharellales</taxon>
        <taxon>Ceratobasidiaceae</taxon>
        <taxon>Rhizoctonia</taxon>
    </lineage>
</organism>
<evidence type="ECO:0000256" key="4">
    <source>
        <dbReference type="ARBA" id="ARBA00022475"/>
    </source>
</evidence>
<dbReference type="InterPro" id="IPR051735">
    <property type="entry name" value="CFEM_domain"/>
</dbReference>
<dbReference type="GO" id="GO:0046872">
    <property type="term" value="F:metal ion binding"/>
    <property type="evidence" value="ECO:0007669"/>
    <property type="project" value="UniProtKB-KW"/>
</dbReference>
<evidence type="ECO:0000256" key="13">
    <source>
        <dbReference type="ARBA" id="ARBA00023288"/>
    </source>
</evidence>
<evidence type="ECO:0000256" key="5">
    <source>
        <dbReference type="ARBA" id="ARBA00022525"/>
    </source>
</evidence>
<keyword evidence="7" id="KW-0479">Metal-binding</keyword>
<keyword evidence="13" id="KW-0449">Lipoprotein</keyword>
<evidence type="ECO:0000256" key="2">
    <source>
        <dbReference type="ARBA" id="ARBA00004613"/>
    </source>
</evidence>
<dbReference type="PANTHER" id="PTHR37928:SF2">
    <property type="entry name" value="GPI ANCHORED CFEM DOMAIN PROTEIN (AFU_ORTHOLOGUE AFUA_6G10580)"/>
    <property type="match status" value="1"/>
</dbReference>
<evidence type="ECO:0000256" key="10">
    <source>
        <dbReference type="ARBA" id="ARBA00023136"/>
    </source>
</evidence>
<dbReference type="GO" id="GO:0005886">
    <property type="term" value="C:plasma membrane"/>
    <property type="evidence" value="ECO:0007669"/>
    <property type="project" value="UniProtKB-SubCell"/>
</dbReference>
<dbReference type="PANTHER" id="PTHR37928">
    <property type="entry name" value="CFEM DOMAIN PROTEIN (AFU_ORTHOLOGUE AFUA_6G14090)"/>
    <property type="match status" value="1"/>
</dbReference>
<keyword evidence="5" id="KW-0964">Secreted</keyword>
<keyword evidence="8" id="KW-0732">Signal</keyword>
<evidence type="ECO:0000256" key="7">
    <source>
        <dbReference type="ARBA" id="ARBA00022723"/>
    </source>
</evidence>
<accession>A0A8H7I662</accession>
<keyword evidence="6" id="KW-0349">Heme</keyword>
<dbReference type="EMBL" id="JACYCF010000016">
    <property type="protein sequence ID" value="KAF8752127.1"/>
    <property type="molecule type" value="Genomic_DNA"/>
</dbReference>
<evidence type="ECO:0000256" key="14">
    <source>
        <dbReference type="SAM" id="MobiDB-lite"/>
    </source>
</evidence>
<evidence type="ECO:0000313" key="16">
    <source>
        <dbReference type="EMBL" id="KAF8752127.1"/>
    </source>
</evidence>
<evidence type="ECO:0000256" key="3">
    <source>
        <dbReference type="ARBA" id="ARBA00010031"/>
    </source>
</evidence>
<feature type="region of interest" description="Disordered" evidence="14">
    <location>
        <begin position="178"/>
        <end position="207"/>
    </location>
</feature>
<feature type="domain" description="CFEM" evidence="15">
    <location>
        <begin position="82"/>
        <end position="190"/>
    </location>
</feature>
<protein>
    <submittedName>
        <fullName evidence="16">CFEM domain</fullName>
    </submittedName>
</protein>
<dbReference type="GO" id="GO:0005576">
    <property type="term" value="C:extracellular region"/>
    <property type="evidence" value="ECO:0007669"/>
    <property type="project" value="UniProtKB-SubCell"/>
</dbReference>
<keyword evidence="11" id="KW-1015">Disulfide bond</keyword>
<evidence type="ECO:0000256" key="8">
    <source>
        <dbReference type="ARBA" id="ARBA00022729"/>
    </source>
</evidence>
<proteinExistence type="inferred from homology"/>
<evidence type="ECO:0000256" key="6">
    <source>
        <dbReference type="ARBA" id="ARBA00022617"/>
    </source>
</evidence>
<name>A0A8H7I662_9AGAM</name>
<evidence type="ECO:0000256" key="11">
    <source>
        <dbReference type="ARBA" id="ARBA00023157"/>
    </source>
</evidence>
<evidence type="ECO:0000256" key="1">
    <source>
        <dbReference type="ARBA" id="ARBA00004609"/>
    </source>
</evidence>
<evidence type="ECO:0000256" key="12">
    <source>
        <dbReference type="ARBA" id="ARBA00023180"/>
    </source>
</evidence>
<evidence type="ECO:0000259" key="15">
    <source>
        <dbReference type="PROSITE" id="PS52012"/>
    </source>
</evidence>
<dbReference type="SMART" id="SM00747">
    <property type="entry name" value="CFEM"/>
    <property type="match status" value="1"/>
</dbReference>
<evidence type="ECO:0000256" key="9">
    <source>
        <dbReference type="ARBA" id="ARBA00023004"/>
    </source>
</evidence>
<dbReference type="PROSITE" id="PS52012">
    <property type="entry name" value="CFEM"/>
    <property type="match status" value="1"/>
</dbReference>